<dbReference type="Pfam" id="PF12796">
    <property type="entry name" value="Ank_2"/>
    <property type="match status" value="1"/>
</dbReference>
<keyword evidence="5" id="KW-1185">Reference proteome</keyword>
<dbReference type="PROSITE" id="PS50088">
    <property type="entry name" value="ANK_REPEAT"/>
    <property type="match status" value="2"/>
</dbReference>
<sequence>MFTAFPRSNIGSWSPICFAICAELDDLVNYLLPMFPHVNSIFADGSTCLTVAASCNRVDVARMLLNQGATVNLPTTSQRATPLHLAAESAGEEVFDLLIEAGADFHARSLKRTTPFYQACRGGSVYIVRRLKLWPATNQIRFMGENRAIGHKNG</sequence>
<name>A0A6A5W9T6_9PLEO</name>
<evidence type="ECO:0000313" key="5">
    <source>
        <dbReference type="Proteomes" id="UP000799779"/>
    </source>
</evidence>
<dbReference type="OrthoDB" id="195446at2759"/>
<evidence type="ECO:0000313" key="4">
    <source>
        <dbReference type="EMBL" id="KAF1997644.1"/>
    </source>
</evidence>
<dbReference type="Proteomes" id="UP000799779">
    <property type="component" value="Unassembled WGS sequence"/>
</dbReference>
<dbReference type="InterPro" id="IPR002110">
    <property type="entry name" value="Ankyrin_rpt"/>
</dbReference>
<dbReference type="AlphaFoldDB" id="A0A6A5W9T6"/>
<evidence type="ECO:0000256" key="3">
    <source>
        <dbReference type="PROSITE-ProRule" id="PRU00023"/>
    </source>
</evidence>
<accession>A0A6A5W9T6</accession>
<protein>
    <submittedName>
        <fullName evidence="4">Ankyrin</fullName>
    </submittedName>
</protein>
<evidence type="ECO:0000256" key="1">
    <source>
        <dbReference type="ARBA" id="ARBA00022737"/>
    </source>
</evidence>
<proteinExistence type="predicted"/>
<dbReference type="InterPro" id="IPR051637">
    <property type="entry name" value="Ank_repeat_dom-contain_49"/>
</dbReference>
<keyword evidence="2 3" id="KW-0040">ANK repeat</keyword>
<evidence type="ECO:0000256" key="2">
    <source>
        <dbReference type="ARBA" id="ARBA00023043"/>
    </source>
</evidence>
<dbReference type="PROSITE" id="PS50297">
    <property type="entry name" value="ANK_REP_REGION"/>
    <property type="match status" value="2"/>
</dbReference>
<feature type="repeat" description="ANK" evidence="3">
    <location>
        <begin position="44"/>
        <end position="76"/>
    </location>
</feature>
<dbReference type="PANTHER" id="PTHR24180:SF45">
    <property type="entry name" value="POLY [ADP-RIBOSE] POLYMERASE TANKYRASE"/>
    <property type="match status" value="1"/>
</dbReference>
<dbReference type="InterPro" id="IPR036770">
    <property type="entry name" value="Ankyrin_rpt-contain_sf"/>
</dbReference>
<dbReference type="SMART" id="SM00248">
    <property type="entry name" value="ANK"/>
    <property type="match status" value="3"/>
</dbReference>
<organism evidence="4 5">
    <name type="scientific">Amniculicola lignicola CBS 123094</name>
    <dbReference type="NCBI Taxonomy" id="1392246"/>
    <lineage>
        <taxon>Eukaryota</taxon>
        <taxon>Fungi</taxon>
        <taxon>Dikarya</taxon>
        <taxon>Ascomycota</taxon>
        <taxon>Pezizomycotina</taxon>
        <taxon>Dothideomycetes</taxon>
        <taxon>Pleosporomycetidae</taxon>
        <taxon>Pleosporales</taxon>
        <taxon>Amniculicolaceae</taxon>
        <taxon>Amniculicola</taxon>
    </lineage>
</organism>
<dbReference type="PANTHER" id="PTHR24180">
    <property type="entry name" value="CYCLIN-DEPENDENT KINASE INHIBITOR 2C-RELATED"/>
    <property type="match status" value="1"/>
</dbReference>
<dbReference type="SUPFAM" id="SSF48403">
    <property type="entry name" value="Ankyrin repeat"/>
    <property type="match status" value="1"/>
</dbReference>
<dbReference type="Gene3D" id="1.25.40.20">
    <property type="entry name" value="Ankyrin repeat-containing domain"/>
    <property type="match status" value="1"/>
</dbReference>
<reference evidence="4" key="1">
    <citation type="journal article" date="2020" name="Stud. Mycol.">
        <title>101 Dothideomycetes genomes: a test case for predicting lifestyles and emergence of pathogens.</title>
        <authorList>
            <person name="Haridas S."/>
            <person name="Albert R."/>
            <person name="Binder M."/>
            <person name="Bloem J."/>
            <person name="Labutti K."/>
            <person name="Salamov A."/>
            <person name="Andreopoulos B."/>
            <person name="Baker S."/>
            <person name="Barry K."/>
            <person name="Bills G."/>
            <person name="Bluhm B."/>
            <person name="Cannon C."/>
            <person name="Castanera R."/>
            <person name="Culley D."/>
            <person name="Daum C."/>
            <person name="Ezra D."/>
            <person name="Gonzalez J."/>
            <person name="Henrissat B."/>
            <person name="Kuo A."/>
            <person name="Liang C."/>
            <person name="Lipzen A."/>
            <person name="Lutzoni F."/>
            <person name="Magnuson J."/>
            <person name="Mondo S."/>
            <person name="Nolan M."/>
            <person name="Ohm R."/>
            <person name="Pangilinan J."/>
            <person name="Park H.-J."/>
            <person name="Ramirez L."/>
            <person name="Alfaro M."/>
            <person name="Sun H."/>
            <person name="Tritt A."/>
            <person name="Yoshinaga Y."/>
            <person name="Zwiers L.-H."/>
            <person name="Turgeon B."/>
            <person name="Goodwin S."/>
            <person name="Spatafora J."/>
            <person name="Crous P."/>
            <person name="Grigoriev I."/>
        </authorList>
    </citation>
    <scope>NUCLEOTIDE SEQUENCE</scope>
    <source>
        <strain evidence="4">CBS 123094</strain>
    </source>
</reference>
<dbReference type="EMBL" id="ML977611">
    <property type="protein sequence ID" value="KAF1997644.1"/>
    <property type="molecule type" value="Genomic_DNA"/>
</dbReference>
<gene>
    <name evidence="4" type="ORF">P154DRAFT_537023</name>
</gene>
<keyword evidence="1" id="KW-0677">Repeat</keyword>
<feature type="repeat" description="ANK" evidence="3">
    <location>
        <begin position="78"/>
        <end position="110"/>
    </location>
</feature>